<dbReference type="Pfam" id="PF01345">
    <property type="entry name" value="DUF11"/>
    <property type="match status" value="1"/>
</dbReference>
<dbReference type="InterPro" id="IPR038765">
    <property type="entry name" value="Papain-like_cys_pep_sf"/>
</dbReference>
<feature type="compositionally biased region" description="Low complexity" evidence="2">
    <location>
        <begin position="72"/>
        <end position="84"/>
    </location>
</feature>
<sequence length="1303" mass="144985">MKIKHCILISLIFMILLMIPAGFAAADDSVILNENNEINYQTSTELNEINSDSIDETLHSIEIDENDDRETNSGSNSNENSLGSIDDEILDESDSHNQSDIYTDYSDYINLKSEMLTYDFNISDSNTIFVNSSYDGDEELGTQSNPFKTISSAYNYFINDTNSKSNIFLADGTYTISGRMTISKNLNLIGQSTLNTIIDGEGNRYSNGIFFITPPLAYYAVSPLVNFVNLTFARGNSYYGGAVYINQSAVNFVYIRFKNNSAKDYVYYYEQKTYPASGGAIYNDKGFVRIYNSVFEGNAANGSADAYAGAIFNDMGEMTILNSNITNNSVNGSYGSGGAIYDYSGILVVYNTTIANNTVNSNYSMGGGICNWASHNVFIINSTIEGNVINGDYTFGSAISNKANLLEIHNVTISSNQANGISDENGTFFNLNGIANMANVNFNDNHVKTMQDDLLFCLEDQIIVSRAFDEALLTDLPSAYDLRDYGLVTPVRDQGGSGSCWAFTTIAALESYLLKYENISYDLSENNMKNLMGLYGLNGTDWKDGGNYYMSLAYLLRWSGPVNESEDPFSDWDTSSPSKLNLTKHVQDVLLIPIRLSYMDLDQIKYAIMTYGALYTSMQADNSFQYEPDYYHDVIDTSNHAVTLIGWDDNYKKENFAITPPGDGAFIIKNSWGTDHGYDGYWYISYYDKAFAGFGLDTISAMAIANVENATNYKNIYQYDILGNTFESLGFNGHTAWLANQFLAKNNNPLTAFGVYTFGDSEYLVNITVNGISKYVQEGLIKGAGYHTIKLDEYVELAKNDIFRIAIKLTTPDSSYPIAIESKREGYSSGASANPNESFISMDGINWIDLVDYKNLYEDGLKVIKFYQYAHDYDLKEANVCLKAYTSGVSDVYLHIKSNSSTYKVGDLIDLVITVSNEGDLVNDLNISMDFDDSIIIRSFQIIKGSFNQNDKVWHLGSLDEGESSVLKLSLSLNQAKEILPISFSFDYVGFKPSNITNSNILNLYYEGNTKFQGIENKLALSKSNEGVIITLLDQNLNPVAGKEITVSLIESSNNANISPVKLLLDENGTAKFIFNLAEGYYMFMASFNGDSYYKSSNETFTVNVTKRSSPHIIVEETLIKGDEFKVVLIDDNYNPLANKVIKFVLSLNDKVVLTKTATTNANGEAKLTGLSKLSNGNYIVKISFGDDYYKDSSLTKKITIKRTVAKKIVKKATKLYVPKKTFKAKKKVKKLTATLKNGKKAIKGKKIVFIINKKKYTAKTNKKGVATVKIKLSKRKTYKVTVKFAGDKYYKASKKTSKVVIK</sequence>
<feature type="region of interest" description="Disordered" evidence="2">
    <location>
        <begin position="62"/>
        <end position="85"/>
    </location>
</feature>
<evidence type="ECO:0000313" key="4">
    <source>
        <dbReference type="EMBL" id="MBE6511574.1"/>
    </source>
</evidence>
<dbReference type="InterPro" id="IPR000668">
    <property type="entry name" value="Peptidase_C1A_C"/>
</dbReference>
<dbReference type="SUPFAM" id="SSF49373">
    <property type="entry name" value="Invasin/intimin cell-adhesion fragments"/>
    <property type="match status" value="1"/>
</dbReference>
<dbReference type="InterPro" id="IPR013783">
    <property type="entry name" value="Ig-like_fold"/>
</dbReference>
<dbReference type="GO" id="GO:0008234">
    <property type="term" value="F:cysteine-type peptidase activity"/>
    <property type="evidence" value="ECO:0007669"/>
    <property type="project" value="InterPro"/>
</dbReference>
<dbReference type="SUPFAM" id="SSF51126">
    <property type="entry name" value="Pectin lyase-like"/>
    <property type="match status" value="1"/>
</dbReference>
<organism evidence="4 5">
    <name type="scientific">Methanobrevibacter olleyae</name>
    <dbReference type="NCBI Taxonomy" id="294671"/>
    <lineage>
        <taxon>Archaea</taxon>
        <taxon>Methanobacteriati</taxon>
        <taxon>Methanobacteriota</taxon>
        <taxon>Methanomada group</taxon>
        <taxon>Methanobacteria</taxon>
        <taxon>Methanobacteriales</taxon>
        <taxon>Methanobacteriaceae</taxon>
        <taxon>Methanobrevibacter</taxon>
    </lineage>
</organism>
<evidence type="ECO:0000256" key="1">
    <source>
        <dbReference type="ARBA" id="ARBA00008455"/>
    </source>
</evidence>
<dbReference type="EMBL" id="SUTG01000001">
    <property type="protein sequence ID" value="MBE6511574.1"/>
    <property type="molecule type" value="Genomic_DNA"/>
</dbReference>
<evidence type="ECO:0000256" key="2">
    <source>
        <dbReference type="SAM" id="MobiDB-lite"/>
    </source>
</evidence>
<dbReference type="Proteomes" id="UP000732619">
    <property type="component" value="Unassembled WGS sequence"/>
</dbReference>
<dbReference type="InterPro" id="IPR001434">
    <property type="entry name" value="OmcB-like_DUF11"/>
</dbReference>
<protein>
    <recommendedName>
        <fullName evidence="3">Peptidase C1A papain C-terminal domain-containing protein</fullName>
    </recommendedName>
</protein>
<dbReference type="PROSITE" id="PS00639">
    <property type="entry name" value="THIOL_PROTEASE_HIS"/>
    <property type="match status" value="1"/>
</dbReference>
<proteinExistence type="inferred from homology"/>
<dbReference type="InterPro" id="IPR040528">
    <property type="entry name" value="Lectin-like"/>
</dbReference>
<dbReference type="Gene3D" id="3.90.70.10">
    <property type="entry name" value="Cysteine proteinases"/>
    <property type="match status" value="1"/>
</dbReference>
<feature type="domain" description="Peptidase C1A papain C-terminal" evidence="3">
    <location>
        <begin position="476"/>
        <end position="694"/>
    </location>
</feature>
<dbReference type="Gene3D" id="2.160.20.10">
    <property type="entry name" value="Single-stranded right-handed beta-helix, Pectin lyase-like"/>
    <property type="match status" value="1"/>
</dbReference>
<reference evidence="4" key="1">
    <citation type="submission" date="2019-04" db="EMBL/GenBank/DDBJ databases">
        <title>Evolution of Biomass-Degrading Anaerobic Consortia Revealed by Metagenomics.</title>
        <authorList>
            <person name="Peng X."/>
        </authorList>
    </citation>
    <scope>NUCLEOTIDE SEQUENCE</scope>
    <source>
        <strain evidence="4">SIG14</strain>
    </source>
</reference>
<dbReference type="InterPro" id="IPR011050">
    <property type="entry name" value="Pectin_lyase_fold/virulence"/>
</dbReference>
<dbReference type="GO" id="GO:0006508">
    <property type="term" value="P:proteolysis"/>
    <property type="evidence" value="ECO:0007669"/>
    <property type="project" value="InterPro"/>
</dbReference>
<gene>
    <name evidence="4" type="ORF">E7Z75_00275</name>
</gene>
<dbReference type="CDD" id="cd02619">
    <property type="entry name" value="Peptidase_C1"/>
    <property type="match status" value="1"/>
</dbReference>
<comment type="caution">
    <text evidence="4">The sequence shown here is derived from an EMBL/GenBank/DDBJ whole genome shotgun (WGS) entry which is preliminary data.</text>
</comment>
<comment type="similarity">
    <text evidence="1">Belongs to the peptidase C1 family.</text>
</comment>
<dbReference type="PANTHER" id="PTHR12411">
    <property type="entry name" value="CYSTEINE PROTEASE FAMILY C1-RELATED"/>
    <property type="match status" value="1"/>
</dbReference>
<evidence type="ECO:0000259" key="3">
    <source>
        <dbReference type="SMART" id="SM00645"/>
    </source>
</evidence>
<dbReference type="InterPro" id="IPR000169">
    <property type="entry name" value="Pept_cys_AS"/>
</dbReference>
<dbReference type="InterPro" id="IPR025660">
    <property type="entry name" value="Pept_his_AS"/>
</dbReference>
<dbReference type="InterPro" id="IPR013128">
    <property type="entry name" value="Peptidase_C1A"/>
</dbReference>
<dbReference type="SMART" id="SM00645">
    <property type="entry name" value="Pept_C1"/>
    <property type="match status" value="1"/>
</dbReference>
<dbReference type="Gene3D" id="2.60.40.10">
    <property type="entry name" value="Immunoglobulins"/>
    <property type="match status" value="2"/>
</dbReference>
<dbReference type="InterPro" id="IPR008964">
    <property type="entry name" value="Invasin/intimin_cell_adhesion"/>
</dbReference>
<accession>A0A8T3VJ62</accession>
<name>A0A8T3VJ62_METOL</name>
<dbReference type="Pfam" id="PF00112">
    <property type="entry name" value="Peptidase_C1"/>
    <property type="match status" value="1"/>
</dbReference>
<evidence type="ECO:0000313" key="5">
    <source>
        <dbReference type="Proteomes" id="UP000732619"/>
    </source>
</evidence>
<dbReference type="SUPFAM" id="SSF54001">
    <property type="entry name" value="Cysteine proteinases"/>
    <property type="match status" value="1"/>
</dbReference>
<dbReference type="InterPro" id="IPR012334">
    <property type="entry name" value="Pectin_lyas_fold"/>
</dbReference>
<dbReference type="PROSITE" id="PS00139">
    <property type="entry name" value="THIOL_PROTEASE_CYS"/>
    <property type="match status" value="1"/>
</dbReference>
<dbReference type="Pfam" id="PF18560">
    <property type="entry name" value="Lectin_like"/>
    <property type="match status" value="1"/>
</dbReference>